<dbReference type="InterPro" id="IPR044788">
    <property type="entry name" value="X8_dom_prot"/>
</dbReference>
<organism evidence="6 7">
    <name type="scientific">Vigna radiata var. radiata</name>
    <name type="common">Mung bean</name>
    <name type="synonym">Phaseolus aureus</name>
    <dbReference type="NCBI Taxonomy" id="3916"/>
    <lineage>
        <taxon>Eukaryota</taxon>
        <taxon>Viridiplantae</taxon>
        <taxon>Streptophyta</taxon>
        <taxon>Embryophyta</taxon>
        <taxon>Tracheophyta</taxon>
        <taxon>Spermatophyta</taxon>
        <taxon>Magnoliopsida</taxon>
        <taxon>eudicotyledons</taxon>
        <taxon>Gunneridae</taxon>
        <taxon>Pentapetalae</taxon>
        <taxon>rosids</taxon>
        <taxon>fabids</taxon>
        <taxon>Fabales</taxon>
        <taxon>Fabaceae</taxon>
        <taxon>Papilionoideae</taxon>
        <taxon>50 kb inversion clade</taxon>
        <taxon>NPAAA clade</taxon>
        <taxon>indigoferoid/millettioid clade</taxon>
        <taxon>Phaseoleae</taxon>
        <taxon>Vigna</taxon>
    </lineage>
</organism>
<evidence type="ECO:0000256" key="2">
    <source>
        <dbReference type="ARBA" id="ARBA00022622"/>
    </source>
</evidence>
<keyword evidence="3 4" id="KW-0732">Signal</keyword>
<dbReference type="GO" id="GO:0098552">
    <property type="term" value="C:side of membrane"/>
    <property type="evidence" value="ECO:0007669"/>
    <property type="project" value="UniProtKB-KW"/>
</dbReference>
<dbReference type="GO" id="GO:0005886">
    <property type="term" value="C:plasma membrane"/>
    <property type="evidence" value="ECO:0007669"/>
    <property type="project" value="UniProtKB-SubCell"/>
</dbReference>
<dbReference type="Gene3D" id="1.20.58.1040">
    <property type="match status" value="1"/>
</dbReference>
<evidence type="ECO:0000313" key="7">
    <source>
        <dbReference type="RefSeq" id="XP_014490079.1"/>
    </source>
</evidence>
<dbReference type="PANTHER" id="PTHR31044:SF71">
    <property type="entry name" value="MAJOR POLLEN ALLERGEN OLE E 10-LIKE"/>
    <property type="match status" value="1"/>
</dbReference>
<evidence type="ECO:0000313" key="6">
    <source>
        <dbReference type="Proteomes" id="UP000087766"/>
    </source>
</evidence>
<dbReference type="Gramene" id="Vradi0048s00330.1">
    <property type="protein sequence ID" value="Vradi0048s00330.1"/>
    <property type="gene ID" value="Vradi0048s00330"/>
</dbReference>
<protein>
    <submittedName>
        <fullName evidence="7">Glucan endo-1,3-beta-glucosidase</fullName>
    </submittedName>
</protein>
<feature type="chain" id="PRO_5010288322" evidence="4">
    <location>
        <begin position="21"/>
        <end position="124"/>
    </location>
</feature>
<evidence type="ECO:0000259" key="5">
    <source>
        <dbReference type="SMART" id="SM00768"/>
    </source>
</evidence>
<evidence type="ECO:0000256" key="1">
    <source>
        <dbReference type="ARBA" id="ARBA00004609"/>
    </source>
</evidence>
<keyword evidence="2" id="KW-0472">Membrane</keyword>
<comment type="subcellular location">
    <subcellularLocation>
        <location evidence="1">Cell membrane</location>
        <topology evidence="1">Lipid-anchor</topology>
        <topology evidence="1">GPI-anchor</topology>
    </subcellularLocation>
</comment>
<feature type="signal peptide" evidence="4">
    <location>
        <begin position="1"/>
        <end position="20"/>
    </location>
</feature>
<sequence length="124" mass="13385">MAKSTASLLVFLFIFPLLLSSNNLGGHVKFVYGLEAQKSWCVAKPSSSDSTLENNIEYACSILGDCKMIQPGGSCFEPNNLLNHASVVMNQYYAFSGGNGWNCYFAGSGLIAVSDPSYDNCKYA</sequence>
<keyword evidence="2" id="KW-0336">GPI-anchor</keyword>
<dbReference type="OrthoDB" id="1928574at2759"/>
<keyword evidence="2" id="KW-0325">Glycoprotein</keyword>
<keyword evidence="6" id="KW-1185">Reference proteome</keyword>
<dbReference type="GeneID" id="106752822"/>
<dbReference type="SMART" id="SM00768">
    <property type="entry name" value="X8"/>
    <property type="match status" value="1"/>
</dbReference>
<dbReference type="PANTHER" id="PTHR31044">
    <property type="entry name" value="BETA-1,3 GLUCANASE"/>
    <property type="match status" value="1"/>
</dbReference>
<proteinExistence type="predicted"/>
<dbReference type="KEGG" id="vra:106752822"/>
<feature type="domain" description="X8" evidence="5">
    <location>
        <begin position="39"/>
        <end position="123"/>
    </location>
</feature>
<dbReference type="Pfam" id="PF07983">
    <property type="entry name" value="X8"/>
    <property type="match status" value="1"/>
</dbReference>
<accession>A0A1S3T8I6</accession>
<dbReference type="SMR" id="A0A1S3T8I6"/>
<evidence type="ECO:0000256" key="4">
    <source>
        <dbReference type="SAM" id="SignalP"/>
    </source>
</evidence>
<dbReference type="RefSeq" id="XP_014490079.1">
    <property type="nucleotide sequence ID" value="XM_014634593.2"/>
</dbReference>
<evidence type="ECO:0000256" key="3">
    <source>
        <dbReference type="ARBA" id="ARBA00022729"/>
    </source>
</evidence>
<dbReference type="STRING" id="3916.A0A1S3T8I6"/>
<keyword evidence="2" id="KW-0449">Lipoprotein</keyword>
<dbReference type="GO" id="GO:0009506">
    <property type="term" value="C:plasmodesma"/>
    <property type="evidence" value="ECO:0007669"/>
    <property type="project" value="UniProtKB-ARBA"/>
</dbReference>
<reference evidence="7" key="1">
    <citation type="submission" date="2025-08" db="UniProtKB">
        <authorList>
            <consortium name="RefSeq"/>
        </authorList>
    </citation>
    <scope>IDENTIFICATION</scope>
    <source>
        <tissue evidence="7">Leaf</tissue>
    </source>
</reference>
<dbReference type="Proteomes" id="UP000087766">
    <property type="component" value="Unplaced"/>
</dbReference>
<gene>
    <name evidence="7" type="primary">LOC106752822</name>
</gene>
<dbReference type="InterPro" id="IPR012946">
    <property type="entry name" value="X8"/>
</dbReference>
<name>A0A1S3T8I6_VIGRR</name>
<dbReference type="AlphaFoldDB" id="A0A1S3T8I6"/>